<comment type="caution">
    <text evidence="9">The sequence shown here is derived from an EMBL/GenBank/DDBJ whole genome shotgun (WGS) entry which is preliminary data.</text>
</comment>
<accession>A0ABR9JIV9</accession>
<keyword evidence="5 7" id="KW-0472">Membrane</keyword>
<feature type="transmembrane region" description="Helical" evidence="7">
    <location>
        <begin position="349"/>
        <end position="370"/>
    </location>
</feature>
<evidence type="ECO:0000256" key="1">
    <source>
        <dbReference type="ARBA" id="ARBA00004651"/>
    </source>
</evidence>
<organism evidence="9 10">
    <name type="scientific">Actinomadura algeriensis</name>
    <dbReference type="NCBI Taxonomy" id="1679523"/>
    <lineage>
        <taxon>Bacteria</taxon>
        <taxon>Bacillati</taxon>
        <taxon>Actinomycetota</taxon>
        <taxon>Actinomycetes</taxon>
        <taxon>Streptosporangiales</taxon>
        <taxon>Thermomonosporaceae</taxon>
        <taxon>Actinomadura</taxon>
    </lineage>
</organism>
<feature type="transmembrane region" description="Helical" evidence="7">
    <location>
        <begin position="397"/>
        <end position="417"/>
    </location>
</feature>
<evidence type="ECO:0000256" key="5">
    <source>
        <dbReference type="ARBA" id="ARBA00023136"/>
    </source>
</evidence>
<reference evidence="9 10" key="1">
    <citation type="submission" date="2020-10" db="EMBL/GenBank/DDBJ databases">
        <title>Sequencing the genomes of 1000 actinobacteria strains.</title>
        <authorList>
            <person name="Klenk H.-P."/>
        </authorList>
    </citation>
    <scope>NUCLEOTIDE SEQUENCE [LARGE SCALE GENOMIC DNA]</scope>
    <source>
        <strain evidence="9 10">DSM 46744</strain>
    </source>
</reference>
<evidence type="ECO:0000313" key="10">
    <source>
        <dbReference type="Proteomes" id="UP000627838"/>
    </source>
</evidence>
<dbReference type="Proteomes" id="UP000627838">
    <property type="component" value="Unassembled WGS sequence"/>
</dbReference>
<evidence type="ECO:0000256" key="2">
    <source>
        <dbReference type="ARBA" id="ARBA00022475"/>
    </source>
</evidence>
<name>A0ABR9JIV9_9ACTN</name>
<evidence type="ECO:0000256" key="3">
    <source>
        <dbReference type="ARBA" id="ARBA00022692"/>
    </source>
</evidence>
<feature type="transmembrane region" description="Helical" evidence="7">
    <location>
        <begin position="306"/>
        <end position="329"/>
    </location>
</feature>
<feature type="transmembrane region" description="Helical" evidence="7">
    <location>
        <begin position="732"/>
        <end position="753"/>
    </location>
</feature>
<keyword evidence="10" id="KW-1185">Reference proteome</keyword>
<evidence type="ECO:0000256" key="7">
    <source>
        <dbReference type="SAM" id="Phobius"/>
    </source>
</evidence>
<dbReference type="InterPro" id="IPR003838">
    <property type="entry name" value="ABC3_permease_C"/>
</dbReference>
<sequence length="811" mass="82002">MFALALSTLRHRRAVFAGGFVALFFAAALLTACGMLMDTGLRGRVAPERHAGAPIIVAGDPDAHLVEDDGDRETKPNTARARIAASLTDRVRAVPGVRSVVPEVTVPAVVDGRAVDGHGWESAALTPAVLQEGRAPAAAGEIVVDPSARHAVGTDVTVLHPLGTGTYRVVGVTARSLENPAVFLGTAEARRLTAARPGLTAIGVWPASGASVPGTAAAVRDAVHGTGATVHTGVDRGRAEFPDSGGARTKLVSMGAALGGTSLVVALLAVVGTFGLMLQQRERELALLRAVAATPGQLRRMIGREAVLLGLAATVPGAVAGLFLGSRLHAAFADLGAVPANLPLVTGPVPPAVAVAATVPAAWLAARIAARRITRLRPVEALGEAALEPPRTPWFRLVAGTIALAGAIVLGFVLSSVHTERGSGPLTPLTALAFAASAGLLGPVLTRLAVPPIVLPLRAAGQVAGLAAANLRAGARRLAAVVAPLTMMVALGSTLLFAETTIDDAAASQAEAGTVADHVAGPAVPGPAADALRRVPGVRTVTEVLHTRVRFADTPYSAQGVTPAGLSHTMDLGVRSGSLDAFGEGTMAVREGLGMNVGDVASFALADGAPVKLRVVAVYHRGLGFGDLTLPHSLVAAHVDVPMGTALIAAPGATRDALNGAAAAYPGVTLYARTSVPDGPSGSAVNYLSLGMIVAFAAISAVNTLAMATAGRVRELAMFRLAGGTRRQVLRMLRWETLTAALLATVLGVAIAYATLTAFSTGMTGSGSPHVPIGGLLAVIGATAVLAVLGTTLPARLILRRPPADIIGARE</sequence>
<dbReference type="Pfam" id="PF02687">
    <property type="entry name" value="FtsX"/>
    <property type="match status" value="2"/>
</dbReference>
<feature type="domain" description="ABC3 transporter permease C-terminal" evidence="8">
    <location>
        <begin position="260"/>
        <end position="375"/>
    </location>
</feature>
<evidence type="ECO:0000256" key="6">
    <source>
        <dbReference type="ARBA" id="ARBA00038076"/>
    </source>
</evidence>
<protein>
    <submittedName>
        <fullName evidence="9">ABC transport system permease protein</fullName>
    </submittedName>
</protein>
<comment type="similarity">
    <text evidence="6">Belongs to the ABC-4 integral membrane protein family.</text>
</comment>
<evidence type="ECO:0000256" key="4">
    <source>
        <dbReference type="ARBA" id="ARBA00022989"/>
    </source>
</evidence>
<keyword evidence="4 7" id="KW-1133">Transmembrane helix</keyword>
<feature type="transmembrane region" description="Helical" evidence="7">
    <location>
        <begin position="687"/>
        <end position="711"/>
    </location>
</feature>
<dbReference type="PANTHER" id="PTHR30572">
    <property type="entry name" value="MEMBRANE COMPONENT OF TRANSPORTER-RELATED"/>
    <property type="match status" value="1"/>
</dbReference>
<feature type="transmembrane region" description="Helical" evidence="7">
    <location>
        <begin position="251"/>
        <end position="278"/>
    </location>
</feature>
<gene>
    <name evidence="9" type="ORF">H4W34_000232</name>
</gene>
<feature type="transmembrane region" description="Helical" evidence="7">
    <location>
        <begin position="14"/>
        <end position="37"/>
    </location>
</feature>
<dbReference type="PANTHER" id="PTHR30572:SF4">
    <property type="entry name" value="ABC TRANSPORTER PERMEASE YTRF"/>
    <property type="match status" value="1"/>
</dbReference>
<dbReference type="InterPro" id="IPR050250">
    <property type="entry name" value="Macrolide_Exporter_MacB"/>
</dbReference>
<dbReference type="RefSeq" id="WP_192757408.1">
    <property type="nucleotide sequence ID" value="NZ_JADBDZ010000001.1"/>
</dbReference>
<keyword evidence="3 7" id="KW-0812">Transmembrane</keyword>
<evidence type="ECO:0000313" key="9">
    <source>
        <dbReference type="EMBL" id="MBE1530399.1"/>
    </source>
</evidence>
<feature type="transmembrane region" description="Helical" evidence="7">
    <location>
        <begin position="429"/>
        <end position="450"/>
    </location>
</feature>
<dbReference type="EMBL" id="JADBDZ010000001">
    <property type="protein sequence ID" value="MBE1530399.1"/>
    <property type="molecule type" value="Genomic_DNA"/>
</dbReference>
<proteinExistence type="inferred from homology"/>
<feature type="domain" description="ABC3 transporter permease C-terminal" evidence="8">
    <location>
        <begin position="690"/>
        <end position="803"/>
    </location>
</feature>
<keyword evidence="2" id="KW-1003">Cell membrane</keyword>
<feature type="transmembrane region" description="Helical" evidence="7">
    <location>
        <begin position="773"/>
        <end position="793"/>
    </location>
</feature>
<comment type="subcellular location">
    <subcellularLocation>
        <location evidence="1">Cell membrane</location>
        <topology evidence="1">Multi-pass membrane protein</topology>
    </subcellularLocation>
</comment>
<evidence type="ECO:0000259" key="8">
    <source>
        <dbReference type="Pfam" id="PF02687"/>
    </source>
</evidence>
<feature type="transmembrane region" description="Helical" evidence="7">
    <location>
        <begin position="478"/>
        <end position="498"/>
    </location>
</feature>